<dbReference type="PROSITE" id="PS50887">
    <property type="entry name" value="GGDEF"/>
    <property type="match status" value="1"/>
</dbReference>
<dbReference type="InterPro" id="IPR029787">
    <property type="entry name" value="Nucleotide_cyclase"/>
</dbReference>
<dbReference type="Pfam" id="PF00990">
    <property type="entry name" value="GGDEF"/>
    <property type="match status" value="1"/>
</dbReference>
<evidence type="ECO:0000259" key="4">
    <source>
        <dbReference type="PROSITE" id="PS50887"/>
    </source>
</evidence>
<protein>
    <submittedName>
        <fullName evidence="5">Bifunctional diguanylate cyclase/phosphodiesterase</fullName>
    </submittedName>
</protein>
<feature type="transmembrane region" description="Helical" evidence="2">
    <location>
        <begin position="12"/>
        <end position="33"/>
    </location>
</feature>
<dbReference type="PANTHER" id="PTHR33121:SF70">
    <property type="entry name" value="SIGNALING PROTEIN YKOW"/>
    <property type="match status" value="1"/>
</dbReference>
<dbReference type="InterPro" id="IPR035919">
    <property type="entry name" value="EAL_sf"/>
</dbReference>
<gene>
    <name evidence="5" type="ORF">ACFQ1T_12570</name>
</gene>
<evidence type="ECO:0000256" key="1">
    <source>
        <dbReference type="SAM" id="Coils"/>
    </source>
</evidence>
<dbReference type="Proteomes" id="UP001597106">
    <property type="component" value="Unassembled WGS sequence"/>
</dbReference>
<comment type="caution">
    <text evidence="5">The sequence shown here is derived from an EMBL/GenBank/DDBJ whole genome shotgun (WGS) entry which is preliminary data.</text>
</comment>
<keyword evidence="2" id="KW-0472">Membrane</keyword>
<accession>A0ABW3GQB2</accession>
<keyword evidence="2" id="KW-1133">Transmembrane helix</keyword>
<dbReference type="PANTHER" id="PTHR33121">
    <property type="entry name" value="CYCLIC DI-GMP PHOSPHODIESTERASE PDEF"/>
    <property type="match status" value="1"/>
</dbReference>
<dbReference type="RefSeq" id="WP_379077285.1">
    <property type="nucleotide sequence ID" value="NZ_JBHTJW010000003.1"/>
</dbReference>
<reference evidence="6" key="1">
    <citation type="journal article" date="2019" name="Int. J. Syst. Evol. Microbiol.">
        <title>The Global Catalogue of Microorganisms (GCM) 10K type strain sequencing project: providing services to taxonomists for standard genome sequencing and annotation.</title>
        <authorList>
            <consortium name="The Broad Institute Genomics Platform"/>
            <consortium name="The Broad Institute Genome Sequencing Center for Infectious Disease"/>
            <person name="Wu L."/>
            <person name="Ma J."/>
        </authorList>
    </citation>
    <scope>NUCLEOTIDE SEQUENCE [LARGE SCALE GENOMIC DNA]</scope>
    <source>
        <strain evidence="6">CCUG 59685</strain>
    </source>
</reference>
<dbReference type="Gene3D" id="3.20.20.450">
    <property type="entry name" value="EAL domain"/>
    <property type="match status" value="1"/>
</dbReference>
<evidence type="ECO:0000313" key="5">
    <source>
        <dbReference type="EMBL" id="MFD0930612.1"/>
    </source>
</evidence>
<feature type="coiled-coil region" evidence="1">
    <location>
        <begin position="85"/>
        <end position="136"/>
    </location>
</feature>
<dbReference type="InterPro" id="IPR050706">
    <property type="entry name" value="Cyclic-di-GMP_PDE-like"/>
</dbReference>
<dbReference type="PROSITE" id="PS50883">
    <property type="entry name" value="EAL"/>
    <property type="match status" value="1"/>
</dbReference>
<proteinExistence type="predicted"/>
<dbReference type="EMBL" id="JBHTJW010000003">
    <property type="protein sequence ID" value="MFD0930612.1"/>
    <property type="molecule type" value="Genomic_DNA"/>
</dbReference>
<evidence type="ECO:0000313" key="6">
    <source>
        <dbReference type="Proteomes" id="UP001597106"/>
    </source>
</evidence>
<keyword evidence="6" id="KW-1185">Reference proteome</keyword>
<keyword evidence="1" id="KW-0175">Coiled coil</keyword>
<dbReference type="InterPro" id="IPR001633">
    <property type="entry name" value="EAL_dom"/>
</dbReference>
<organism evidence="5 6">
    <name type="scientific">Methylophilus glucosoxydans</name>
    <dbReference type="NCBI Taxonomy" id="752553"/>
    <lineage>
        <taxon>Bacteria</taxon>
        <taxon>Pseudomonadati</taxon>
        <taxon>Pseudomonadota</taxon>
        <taxon>Betaproteobacteria</taxon>
        <taxon>Nitrosomonadales</taxon>
        <taxon>Methylophilaceae</taxon>
        <taxon>Methylophilus</taxon>
    </lineage>
</organism>
<name>A0ABW3GQB2_9PROT</name>
<dbReference type="SMART" id="SM00052">
    <property type="entry name" value="EAL"/>
    <property type="match status" value="1"/>
</dbReference>
<dbReference type="CDD" id="cd01948">
    <property type="entry name" value="EAL"/>
    <property type="match status" value="1"/>
</dbReference>
<dbReference type="SUPFAM" id="SSF55073">
    <property type="entry name" value="Nucleotide cyclase"/>
    <property type="match status" value="1"/>
</dbReference>
<dbReference type="Gene3D" id="3.30.70.270">
    <property type="match status" value="1"/>
</dbReference>
<evidence type="ECO:0000259" key="3">
    <source>
        <dbReference type="PROSITE" id="PS50883"/>
    </source>
</evidence>
<keyword evidence="2" id="KW-0812">Transmembrane</keyword>
<dbReference type="SUPFAM" id="SSF141868">
    <property type="entry name" value="EAL domain-like"/>
    <property type="match status" value="1"/>
</dbReference>
<dbReference type="PROSITE" id="PS51257">
    <property type="entry name" value="PROKAR_LIPOPROTEIN"/>
    <property type="match status" value="1"/>
</dbReference>
<dbReference type="InterPro" id="IPR043128">
    <property type="entry name" value="Rev_trsase/Diguanyl_cyclase"/>
</dbReference>
<dbReference type="Pfam" id="PF00563">
    <property type="entry name" value="EAL"/>
    <property type="match status" value="1"/>
</dbReference>
<evidence type="ECO:0000256" key="2">
    <source>
        <dbReference type="SAM" id="Phobius"/>
    </source>
</evidence>
<dbReference type="InterPro" id="IPR000160">
    <property type="entry name" value="GGDEF_dom"/>
</dbReference>
<feature type="domain" description="GGDEF" evidence="4">
    <location>
        <begin position="283"/>
        <end position="415"/>
    </location>
</feature>
<sequence>MKMQELNIKRTLLKFVFMMIISITLTVGCLIWMTHKTYFSRGVIMNTLIPNMEALNEVRTETLMLIADVRESLRTQDLYERNHVLPEILNKLHVLTNKVEQLKQLPAINSQNASLIDEIESNFHLFKDELNQLLIQQPTDKSEASVTTRFTPLFHAGKATIDSVDTALAGNLSQTWQEFKSLEYIEFTNIGIYLASMLLLLAVLYFASKKTYAKILVVLGSEPNEFIGVINGLLEGKQTPPQQVQENSLMFRLQQSLLFDRETGVLNKLGFLHHYPQRFSADQPVVATLIRVQSLEELSEFIGPASTTELLNQFLARLQERVVSNSMIARVAYSSFLWVREECGDDKKLVSEIETLIARLQAPYSLGIRTIKIKTFAGIMKLPQDTENFKLLIPYTTLTATKAEKTLQQYLFFAPGFLQESLDYIEMEAALSHALENKEFEIYLQPQVDIRDNRIAGAEALIRWKHPLKGFIPPDKFIPVAERNGQILEIGDWILNQGIAYAVEINQNRLDMIPIAINLSSHQIQAPQFFDSLQQKLSHWQCDPAWIKLEITESVLLEKNEEVLKTLLQIASLGITVSLDDFGTGYSSLSYLTKYPISQIKIDRAFMNDIPLHLDNTELVKAIVKLAEILHFEVVAEGIESLEQLNFLNTTSCKFVQGYYFYKPMPYSNFKTLVTVPSSPTESVLLK</sequence>
<feature type="domain" description="EAL" evidence="3">
    <location>
        <begin position="424"/>
        <end position="678"/>
    </location>
</feature>